<reference evidence="6 7" key="1">
    <citation type="submission" date="2018-02" db="EMBL/GenBank/DDBJ databases">
        <title>novel marine gammaproteobacteria from coastal saline agro ecosystem.</title>
        <authorList>
            <person name="Krishnan R."/>
            <person name="Ramesh Kumar N."/>
        </authorList>
    </citation>
    <scope>NUCLEOTIDE SEQUENCE [LARGE SCALE GENOMIC DNA]</scope>
    <source>
        <strain evidence="6 7">228</strain>
    </source>
</reference>
<dbReference type="SUPFAM" id="SSF53697">
    <property type="entry name" value="SIS domain"/>
    <property type="match status" value="1"/>
</dbReference>
<dbReference type="Proteomes" id="UP000238196">
    <property type="component" value="Unassembled WGS sequence"/>
</dbReference>
<dbReference type="Pfam" id="PF01418">
    <property type="entry name" value="HTH_6"/>
    <property type="match status" value="1"/>
</dbReference>
<dbReference type="PROSITE" id="PS51071">
    <property type="entry name" value="HTH_RPIR"/>
    <property type="match status" value="1"/>
</dbReference>
<evidence type="ECO:0000313" key="7">
    <source>
        <dbReference type="Proteomes" id="UP000238196"/>
    </source>
</evidence>
<dbReference type="EMBL" id="PRLP01000051">
    <property type="protein sequence ID" value="PPC76475.1"/>
    <property type="molecule type" value="Genomic_DNA"/>
</dbReference>
<dbReference type="InterPro" id="IPR046348">
    <property type="entry name" value="SIS_dom_sf"/>
</dbReference>
<evidence type="ECO:0000256" key="2">
    <source>
        <dbReference type="ARBA" id="ARBA00023125"/>
    </source>
</evidence>
<evidence type="ECO:0000256" key="1">
    <source>
        <dbReference type="ARBA" id="ARBA00023015"/>
    </source>
</evidence>
<dbReference type="InterPro" id="IPR000281">
    <property type="entry name" value="HTH_RpiR"/>
</dbReference>
<dbReference type="GO" id="GO:0097367">
    <property type="term" value="F:carbohydrate derivative binding"/>
    <property type="evidence" value="ECO:0007669"/>
    <property type="project" value="InterPro"/>
</dbReference>
<dbReference type="AlphaFoldDB" id="A0A2S5KPB4"/>
<accession>A0A2S5KPB4</accession>
<dbReference type="CDD" id="cd05013">
    <property type="entry name" value="SIS_RpiR"/>
    <property type="match status" value="1"/>
</dbReference>
<dbReference type="SUPFAM" id="SSF46689">
    <property type="entry name" value="Homeodomain-like"/>
    <property type="match status" value="1"/>
</dbReference>
<dbReference type="InterPro" id="IPR009057">
    <property type="entry name" value="Homeodomain-like_sf"/>
</dbReference>
<evidence type="ECO:0000259" key="5">
    <source>
        <dbReference type="PROSITE" id="PS51464"/>
    </source>
</evidence>
<dbReference type="GO" id="GO:0003677">
    <property type="term" value="F:DNA binding"/>
    <property type="evidence" value="ECO:0007669"/>
    <property type="project" value="UniProtKB-KW"/>
</dbReference>
<keyword evidence="2" id="KW-0238">DNA-binding</keyword>
<feature type="domain" description="HTH rpiR-type" evidence="4">
    <location>
        <begin position="6"/>
        <end position="82"/>
    </location>
</feature>
<dbReference type="GO" id="GO:1901135">
    <property type="term" value="P:carbohydrate derivative metabolic process"/>
    <property type="evidence" value="ECO:0007669"/>
    <property type="project" value="InterPro"/>
</dbReference>
<evidence type="ECO:0000259" key="4">
    <source>
        <dbReference type="PROSITE" id="PS51071"/>
    </source>
</evidence>
<sequence length="294" mass="32305">MTPVIPDIISLLKEQRLSMSKADLRLTDLILEDIDRAVHASTTELAEWSGTSTPTVTRFCRKLGFSSLREFKVQLAQARAVGARFLNGQVAAGSHSEIAEQIIRRAQQALEHQLGLLNDDCVQRSVALLQQARRIVAFGSGGGSTIAAQDMQNRLFRLGLMVNAYQDGQMLQMVAATLKKGDVLVAISTTGRYTDLHNACRIAHQYDAQVIAITRPHSPLTEHADIVLAVDIPEEKQFVNQPTPSRYALLAVIDVLASELSLALGAPALENIRRIKHQLIAYRDHDDDSQPLGD</sequence>
<evidence type="ECO:0000256" key="3">
    <source>
        <dbReference type="ARBA" id="ARBA00023163"/>
    </source>
</evidence>
<comment type="caution">
    <text evidence="6">The sequence shown here is derived from an EMBL/GenBank/DDBJ whole genome shotgun (WGS) entry which is preliminary data.</text>
</comment>
<dbReference type="OrthoDB" id="8582409at2"/>
<dbReference type="GO" id="GO:0003700">
    <property type="term" value="F:DNA-binding transcription factor activity"/>
    <property type="evidence" value="ECO:0007669"/>
    <property type="project" value="InterPro"/>
</dbReference>
<dbReference type="Gene3D" id="3.40.50.10490">
    <property type="entry name" value="Glucose-6-phosphate isomerase like protein, domain 1"/>
    <property type="match status" value="1"/>
</dbReference>
<protein>
    <submittedName>
        <fullName evidence="6">RpiR family transcriptional regulator</fullName>
    </submittedName>
</protein>
<dbReference type="PANTHER" id="PTHR30514:SF1">
    <property type="entry name" value="HTH-TYPE TRANSCRIPTIONAL REGULATOR HEXR-RELATED"/>
    <property type="match status" value="1"/>
</dbReference>
<dbReference type="InterPro" id="IPR047640">
    <property type="entry name" value="RpiR-like"/>
</dbReference>
<dbReference type="Gene3D" id="1.10.10.10">
    <property type="entry name" value="Winged helix-like DNA-binding domain superfamily/Winged helix DNA-binding domain"/>
    <property type="match status" value="1"/>
</dbReference>
<keyword evidence="1" id="KW-0805">Transcription regulation</keyword>
<dbReference type="PANTHER" id="PTHR30514">
    <property type="entry name" value="GLUCOKINASE"/>
    <property type="match status" value="1"/>
</dbReference>
<evidence type="ECO:0000313" key="6">
    <source>
        <dbReference type="EMBL" id="PPC76475.1"/>
    </source>
</evidence>
<gene>
    <name evidence="6" type="ORF">C4K68_15155</name>
</gene>
<proteinExistence type="predicted"/>
<name>A0A2S5KPB4_9PROT</name>
<keyword evidence="3" id="KW-0804">Transcription</keyword>
<organism evidence="6 7">
    <name type="scientific">Proteobacteria bacterium 228</name>
    <dbReference type="NCBI Taxonomy" id="2083153"/>
    <lineage>
        <taxon>Bacteria</taxon>
        <taxon>Pseudomonadati</taxon>
        <taxon>Pseudomonadota</taxon>
    </lineage>
</organism>
<dbReference type="PROSITE" id="PS51464">
    <property type="entry name" value="SIS"/>
    <property type="match status" value="1"/>
</dbReference>
<feature type="domain" description="SIS" evidence="5">
    <location>
        <begin position="125"/>
        <end position="266"/>
    </location>
</feature>
<dbReference type="InterPro" id="IPR001347">
    <property type="entry name" value="SIS_dom"/>
</dbReference>
<dbReference type="InterPro" id="IPR036388">
    <property type="entry name" value="WH-like_DNA-bd_sf"/>
</dbReference>
<dbReference type="InterPro" id="IPR035472">
    <property type="entry name" value="RpiR-like_SIS"/>
</dbReference>
<dbReference type="Pfam" id="PF01380">
    <property type="entry name" value="SIS"/>
    <property type="match status" value="1"/>
</dbReference>